<keyword evidence="2" id="KW-1185">Reference proteome</keyword>
<accession>A0A4Y2C1N4</accession>
<evidence type="ECO:0000313" key="2">
    <source>
        <dbReference type="Proteomes" id="UP000499080"/>
    </source>
</evidence>
<name>A0A4Y2C1N4_ARAVE</name>
<evidence type="ECO:0000313" key="1">
    <source>
        <dbReference type="EMBL" id="GBL97655.1"/>
    </source>
</evidence>
<proteinExistence type="predicted"/>
<comment type="caution">
    <text evidence="1">The sequence shown here is derived from an EMBL/GenBank/DDBJ whole genome shotgun (WGS) entry which is preliminary data.</text>
</comment>
<protein>
    <submittedName>
        <fullName evidence="1">Uncharacterized protein</fullName>
    </submittedName>
</protein>
<sequence>MSGQRKNEVLGVVKNCGHLEIKDSHPSGLILRPRPQLTRNMPKARRKGKENNVRCLTTFVTLKANTKGIKYLNNHIYEDNESQGCSGAGTHWNGVPALFFITRNK</sequence>
<dbReference type="EMBL" id="BGPR01000131">
    <property type="protein sequence ID" value="GBL97655.1"/>
    <property type="molecule type" value="Genomic_DNA"/>
</dbReference>
<organism evidence="1 2">
    <name type="scientific">Araneus ventricosus</name>
    <name type="common">Orbweaver spider</name>
    <name type="synonym">Epeira ventricosa</name>
    <dbReference type="NCBI Taxonomy" id="182803"/>
    <lineage>
        <taxon>Eukaryota</taxon>
        <taxon>Metazoa</taxon>
        <taxon>Ecdysozoa</taxon>
        <taxon>Arthropoda</taxon>
        <taxon>Chelicerata</taxon>
        <taxon>Arachnida</taxon>
        <taxon>Araneae</taxon>
        <taxon>Araneomorphae</taxon>
        <taxon>Entelegynae</taxon>
        <taxon>Araneoidea</taxon>
        <taxon>Araneidae</taxon>
        <taxon>Araneus</taxon>
    </lineage>
</organism>
<gene>
    <name evidence="1" type="ORF">AVEN_49157_1</name>
</gene>
<reference evidence="1 2" key="1">
    <citation type="journal article" date="2019" name="Sci. Rep.">
        <title>Orb-weaving spider Araneus ventricosus genome elucidates the spidroin gene catalogue.</title>
        <authorList>
            <person name="Kono N."/>
            <person name="Nakamura H."/>
            <person name="Ohtoshi R."/>
            <person name="Moran D.A.P."/>
            <person name="Shinohara A."/>
            <person name="Yoshida Y."/>
            <person name="Fujiwara M."/>
            <person name="Mori M."/>
            <person name="Tomita M."/>
            <person name="Arakawa K."/>
        </authorList>
    </citation>
    <scope>NUCLEOTIDE SEQUENCE [LARGE SCALE GENOMIC DNA]</scope>
</reference>
<dbReference type="Proteomes" id="UP000499080">
    <property type="component" value="Unassembled WGS sequence"/>
</dbReference>
<dbReference type="AlphaFoldDB" id="A0A4Y2C1N4"/>